<evidence type="ECO:0000313" key="3">
    <source>
        <dbReference type="Proteomes" id="UP000186894"/>
    </source>
</evidence>
<keyword evidence="1" id="KW-0732">Signal</keyword>
<keyword evidence="3" id="KW-1185">Reference proteome</keyword>
<organism evidence="2 3">
    <name type="scientific">Rhizobium oryziradicis</name>
    <dbReference type="NCBI Taxonomy" id="1867956"/>
    <lineage>
        <taxon>Bacteria</taxon>
        <taxon>Pseudomonadati</taxon>
        <taxon>Pseudomonadota</taxon>
        <taxon>Alphaproteobacteria</taxon>
        <taxon>Hyphomicrobiales</taxon>
        <taxon>Rhizobiaceae</taxon>
        <taxon>Rhizobium/Agrobacterium group</taxon>
        <taxon>Rhizobium</taxon>
    </lineage>
</organism>
<proteinExistence type="predicted"/>
<feature type="chain" id="PRO_5012660796" description="KTSC domain-containing protein" evidence="1">
    <location>
        <begin position="19"/>
        <end position="110"/>
    </location>
</feature>
<dbReference type="EMBL" id="MKIM01000028">
    <property type="protein sequence ID" value="OLP43770.1"/>
    <property type="molecule type" value="Genomic_DNA"/>
</dbReference>
<accession>A0A1Q8ZPC8</accession>
<sequence>MGTMICLGIALSTSNALAINRYNVTTLNCEDARQILRDQGAAIFRHPSKRVSGMTLYDRYVRNSQSCDYDEYAERAIVPTKDNLRCPVLNCQPISNLDGNWPNFIPHNSL</sequence>
<dbReference type="AlphaFoldDB" id="A0A1Q8ZPC8"/>
<protein>
    <recommendedName>
        <fullName evidence="4">KTSC domain-containing protein</fullName>
    </recommendedName>
</protein>
<comment type="caution">
    <text evidence="2">The sequence shown here is derived from an EMBL/GenBank/DDBJ whole genome shotgun (WGS) entry which is preliminary data.</text>
</comment>
<gene>
    <name evidence="2" type="ORF">BJF95_20065</name>
</gene>
<evidence type="ECO:0008006" key="4">
    <source>
        <dbReference type="Google" id="ProtNLM"/>
    </source>
</evidence>
<evidence type="ECO:0000256" key="1">
    <source>
        <dbReference type="SAM" id="SignalP"/>
    </source>
</evidence>
<reference evidence="2 3" key="1">
    <citation type="submission" date="2016-09" db="EMBL/GenBank/DDBJ databases">
        <title>Rhizobium oryziradicis sp. nov., isolated from the root of rice.</title>
        <authorList>
            <person name="Zhao J."/>
            <person name="Zhang X."/>
        </authorList>
    </citation>
    <scope>NUCLEOTIDE SEQUENCE [LARGE SCALE GENOMIC DNA]</scope>
    <source>
        <strain evidence="2 3">N19</strain>
    </source>
</reference>
<evidence type="ECO:0000313" key="2">
    <source>
        <dbReference type="EMBL" id="OLP43770.1"/>
    </source>
</evidence>
<feature type="signal peptide" evidence="1">
    <location>
        <begin position="1"/>
        <end position="18"/>
    </location>
</feature>
<dbReference type="OrthoDB" id="7870801at2"/>
<dbReference type="Proteomes" id="UP000186894">
    <property type="component" value="Unassembled WGS sequence"/>
</dbReference>
<name>A0A1Q8ZPC8_9HYPH</name>